<proteinExistence type="predicted"/>
<sequence length="192" mass="21109">MSSPSTNPNSSSKKNTAAPATHAGSPSGSVSSMTVEPSDNGNEEETIDFTNLPAPESLLLLGKKERKAYVTARDRIYALIELTARRFPGSTSIFPIGTRQKTLVWEEMRAQTLCRNGTVRSWDQGNCHARTDIKELLVLNETRDAAFNSQPRSLLSVTSGEGRDRVRITGIVVDIESFEVDVSREKRRRAAA</sequence>
<keyword evidence="3" id="KW-1185">Reference proteome</keyword>
<comment type="caution">
    <text evidence="2">The sequence shown here is derived from an EMBL/GenBank/DDBJ whole genome shotgun (WGS) entry which is preliminary data.</text>
</comment>
<accession>A0ABR4PEL1</accession>
<organism evidence="2 3">
    <name type="scientific">Phlyctema vagabunda</name>
    <dbReference type="NCBI Taxonomy" id="108571"/>
    <lineage>
        <taxon>Eukaryota</taxon>
        <taxon>Fungi</taxon>
        <taxon>Dikarya</taxon>
        <taxon>Ascomycota</taxon>
        <taxon>Pezizomycotina</taxon>
        <taxon>Leotiomycetes</taxon>
        <taxon>Helotiales</taxon>
        <taxon>Dermateaceae</taxon>
        <taxon>Phlyctema</taxon>
    </lineage>
</organism>
<protein>
    <submittedName>
        <fullName evidence="2">Uncharacterized protein</fullName>
    </submittedName>
</protein>
<evidence type="ECO:0000256" key="1">
    <source>
        <dbReference type="SAM" id="MobiDB-lite"/>
    </source>
</evidence>
<dbReference type="EMBL" id="JBFCZG010000005">
    <property type="protein sequence ID" value="KAL3421755.1"/>
    <property type="molecule type" value="Genomic_DNA"/>
</dbReference>
<feature type="compositionally biased region" description="Low complexity" evidence="1">
    <location>
        <begin position="1"/>
        <end position="16"/>
    </location>
</feature>
<gene>
    <name evidence="2" type="ORF">PVAG01_05911</name>
</gene>
<feature type="region of interest" description="Disordered" evidence="1">
    <location>
        <begin position="1"/>
        <end position="49"/>
    </location>
</feature>
<evidence type="ECO:0000313" key="3">
    <source>
        <dbReference type="Proteomes" id="UP001629113"/>
    </source>
</evidence>
<evidence type="ECO:0000313" key="2">
    <source>
        <dbReference type="EMBL" id="KAL3421755.1"/>
    </source>
</evidence>
<dbReference type="Proteomes" id="UP001629113">
    <property type="component" value="Unassembled WGS sequence"/>
</dbReference>
<name>A0ABR4PEL1_9HELO</name>
<feature type="compositionally biased region" description="Polar residues" evidence="1">
    <location>
        <begin position="24"/>
        <end position="40"/>
    </location>
</feature>
<reference evidence="2 3" key="1">
    <citation type="submission" date="2024-06" db="EMBL/GenBank/DDBJ databases">
        <title>Complete genome of Phlyctema vagabunda strain 19-DSS-EL-015.</title>
        <authorList>
            <person name="Fiorenzani C."/>
        </authorList>
    </citation>
    <scope>NUCLEOTIDE SEQUENCE [LARGE SCALE GENOMIC DNA]</scope>
    <source>
        <strain evidence="2 3">19-DSS-EL-015</strain>
    </source>
</reference>